<name>A0A0B5A7B0_9CAUD</name>
<protein>
    <recommendedName>
        <fullName evidence="3">XkdX family protein</fullName>
    </recommendedName>
</protein>
<dbReference type="KEGG" id="vg:26622492"/>
<dbReference type="RefSeq" id="YP_009195209.1">
    <property type="nucleotide sequence ID" value="NC_028758.1"/>
</dbReference>
<dbReference type="OrthoDB" id="24536at10239"/>
<accession>A0A0B5A7B0</accession>
<dbReference type="EMBL" id="KP202972">
    <property type="protein sequence ID" value="AJD83031.1"/>
    <property type="molecule type" value="Genomic_DNA"/>
</dbReference>
<keyword evidence="2" id="KW-1185">Reference proteome</keyword>
<sequence>MKSELYPHFYYCWQNQTVTPKQLKRAVEKGFITEKERKTICKVEVRDDGRPNF</sequence>
<dbReference type="GeneID" id="26622492"/>
<reference evidence="2" key="1">
    <citation type="submission" date="2014-11" db="EMBL/GenBank/DDBJ databases">
        <authorList>
            <person name="Beims H."/>
            <person name="Wittmann J."/>
            <person name="Bunk B."/>
            <person name="Sproer C."/>
            <person name="Rohde C."/>
            <person name="Rohde M."/>
            <person name="von der Ohe W."/>
            <person name="Steinert M."/>
        </authorList>
    </citation>
    <scope>NUCLEOTIDE SEQUENCE [LARGE SCALE GENOMIC DNA]</scope>
</reference>
<organism evidence="1 2">
    <name type="scientific">Paenibacillus phage HB10c2</name>
    <dbReference type="NCBI Taxonomy" id="1589749"/>
    <lineage>
        <taxon>Viruses</taxon>
        <taxon>Duplodnaviria</taxon>
        <taxon>Heunggongvirae</taxon>
        <taxon>Uroviricota</taxon>
        <taxon>Caudoviricetes</taxon>
        <taxon>Fernvirus</taxon>
        <taxon>Fernvirus Hb10c2</taxon>
    </lineage>
</organism>
<gene>
    <name evidence="1" type="ORF">HB_00019</name>
</gene>
<reference evidence="1 2" key="2">
    <citation type="journal article" date="2015" name="Appl. Environ. Microbiol.">
        <title>Paenibacillus larvae-Directed Bacteriophage HB10c2 and Its Application in American Foulbrood-Affected Honey Bee Larvae.</title>
        <authorList>
            <person name="Beims H."/>
            <person name="Wittmann J."/>
            <person name="Bunk B."/>
            <person name="Sproer C."/>
            <person name="Rohde C."/>
            <person name="Gunther G."/>
            <person name="Rohde M."/>
            <person name="von der Ohe W."/>
            <person name="Steinert M."/>
        </authorList>
    </citation>
    <scope>NUCLEOTIDE SEQUENCE [LARGE SCALE GENOMIC DNA]</scope>
</reference>
<evidence type="ECO:0000313" key="2">
    <source>
        <dbReference type="Proteomes" id="UP000031725"/>
    </source>
</evidence>
<dbReference type="Proteomes" id="UP000031725">
    <property type="component" value="Segment"/>
</dbReference>
<evidence type="ECO:0000313" key="1">
    <source>
        <dbReference type="EMBL" id="AJD83031.1"/>
    </source>
</evidence>
<evidence type="ECO:0008006" key="3">
    <source>
        <dbReference type="Google" id="ProtNLM"/>
    </source>
</evidence>
<proteinExistence type="predicted"/>